<feature type="compositionally biased region" description="Low complexity" evidence="6">
    <location>
        <begin position="1"/>
        <end position="18"/>
    </location>
</feature>
<dbReference type="Proteomes" id="UP000816034">
    <property type="component" value="Unassembled WGS sequence"/>
</dbReference>
<dbReference type="Pfam" id="PF13499">
    <property type="entry name" value="EF-hand_7"/>
    <property type="match status" value="2"/>
</dbReference>
<dbReference type="InterPro" id="IPR011992">
    <property type="entry name" value="EF-hand-dom_pair"/>
</dbReference>
<dbReference type="SMART" id="SM00054">
    <property type="entry name" value="EFh"/>
    <property type="match status" value="3"/>
</dbReference>
<dbReference type="RefSeq" id="XP_044544504.1">
    <property type="nucleotide sequence ID" value="XM_044700197.1"/>
</dbReference>
<reference evidence="8 9" key="1">
    <citation type="journal article" date="2018" name="BMC Genomics">
        <title>The genome of Naegleria lovaniensis, the basis for a comparative approach to unravel pathogenicity factors of the human pathogenic amoeba N. fowleri.</title>
        <authorList>
            <person name="Liechti N."/>
            <person name="Schurch N."/>
            <person name="Bruggmann R."/>
            <person name="Wittwer M."/>
        </authorList>
    </citation>
    <scope>NUCLEOTIDE SEQUENCE [LARGE SCALE GENOMIC DNA]</scope>
    <source>
        <strain evidence="8 9">ATCC 30569</strain>
    </source>
</reference>
<evidence type="ECO:0000256" key="5">
    <source>
        <dbReference type="ARBA" id="ARBA00022837"/>
    </source>
</evidence>
<dbReference type="InterPro" id="IPR018247">
    <property type="entry name" value="EF_Hand_1_Ca_BS"/>
</dbReference>
<keyword evidence="2" id="KW-0963">Cytoplasm</keyword>
<organism evidence="8 9">
    <name type="scientific">Naegleria lovaniensis</name>
    <name type="common">Amoeba</name>
    <dbReference type="NCBI Taxonomy" id="51637"/>
    <lineage>
        <taxon>Eukaryota</taxon>
        <taxon>Discoba</taxon>
        <taxon>Heterolobosea</taxon>
        <taxon>Tetramitia</taxon>
        <taxon>Eutetramitia</taxon>
        <taxon>Vahlkampfiidae</taxon>
        <taxon>Naegleria</taxon>
    </lineage>
</organism>
<dbReference type="SUPFAM" id="SSF47473">
    <property type="entry name" value="EF-hand"/>
    <property type="match status" value="1"/>
</dbReference>
<dbReference type="GO" id="GO:0005737">
    <property type="term" value="C:cytoplasm"/>
    <property type="evidence" value="ECO:0007669"/>
    <property type="project" value="UniProtKB-SubCell"/>
</dbReference>
<dbReference type="Gene3D" id="1.10.238.10">
    <property type="entry name" value="EF-hand"/>
    <property type="match status" value="1"/>
</dbReference>
<evidence type="ECO:0000256" key="1">
    <source>
        <dbReference type="ARBA" id="ARBA00004496"/>
    </source>
</evidence>
<feature type="compositionally biased region" description="Low complexity" evidence="6">
    <location>
        <begin position="25"/>
        <end position="61"/>
    </location>
</feature>
<keyword evidence="5" id="KW-0106">Calcium</keyword>
<evidence type="ECO:0000313" key="8">
    <source>
        <dbReference type="EMBL" id="KAG2375330.1"/>
    </source>
</evidence>
<dbReference type="GO" id="GO:0005509">
    <property type="term" value="F:calcium ion binding"/>
    <property type="evidence" value="ECO:0007669"/>
    <property type="project" value="InterPro"/>
</dbReference>
<accession>A0AA88GD31</accession>
<sequence length="438" mass="49441">MQQQPPQYGVPPQYGQPGQVPPQQPQFGQPPQYSHMQQPQVPGQQIPGQVPQQQFGQQPQVPGQPPQVPGTMTPPLTSQSPQPGQVPSQPQQPPQVPGHQSPQSFGMQQSQYGQMPPQGQYGQMPPQQPGMQQYGQMPQQQQYGQMPQQQFGQVPPQGQYGQMPPQQQQQFGQQKPQIPGQPPQQQFGQMPPQQYGMQQSQYGQMPPQGQYGQMPPQTGMQQSQYGQMPQGQFGQVPQQYGQMPPQGQFGQMPPQQFGQQQQPYFTPIQQPHNPQLKVWFDAVDIDKSGQISPDELKTCLSKGGMQFDRLVAQRMIKMFDKDNSGQIGFQEFEQLHNYLMNMKTSFERTDVDRSGNLNLNEVKSALQMSGYQINPQAVDRLFKCFSKNKQALNFAEFIDFTIFIGTCKNSFQLFDKQGNGMATFTFDQFLEACSYISQ</sequence>
<dbReference type="CDD" id="cd16185">
    <property type="entry name" value="EFh_PEF_ALG-2_like"/>
    <property type="match status" value="1"/>
</dbReference>
<dbReference type="GO" id="GO:0048306">
    <property type="term" value="F:calcium-dependent protein binding"/>
    <property type="evidence" value="ECO:0007669"/>
    <property type="project" value="UniProtKB-ARBA"/>
</dbReference>
<comment type="subcellular location">
    <subcellularLocation>
        <location evidence="1">Cytoplasm</location>
    </subcellularLocation>
</comment>
<dbReference type="InterPro" id="IPR051426">
    <property type="entry name" value="Peflin/Sorcin_CaBP"/>
</dbReference>
<feature type="domain" description="EF-hand" evidence="7">
    <location>
        <begin position="271"/>
        <end position="306"/>
    </location>
</feature>
<feature type="compositionally biased region" description="Low complexity" evidence="6">
    <location>
        <begin position="97"/>
        <end position="239"/>
    </location>
</feature>
<keyword evidence="4" id="KW-0677">Repeat</keyword>
<name>A0AA88GD31_NAELO</name>
<proteinExistence type="predicted"/>
<protein>
    <recommendedName>
        <fullName evidence="7">EF-hand domain-containing protein</fullName>
    </recommendedName>
</protein>
<evidence type="ECO:0000256" key="3">
    <source>
        <dbReference type="ARBA" id="ARBA00022723"/>
    </source>
</evidence>
<dbReference type="GeneID" id="68102407"/>
<evidence type="ECO:0000256" key="2">
    <source>
        <dbReference type="ARBA" id="ARBA00022490"/>
    </source>
</evidence>
<evidence type="ECO:0000259" key="7">
    <source>
        <dbReference type="PROSITE" id="PS50222"/>
    </source>
</evidence>
<dbReference type="PANTHER" id="PTHR46212">
    <property type="entry name" value="PEFLIN"/>
    <property type="match status" value="1"/>
</dbReference>
<dbReference type="AlphaFoldDB" id="A0AA88GD31"/>
<dbReference type="EMBL" id="PYSW02000039">
    <property type="protein sequence ID" value="KAG2375330.1"/>
    <property type="molecule type" value="Genomic_DNA"/>
</dbReference>
<evidence type="ECO:0000256" key="6">
    <source>
        <dbReference type="SAM" id="MobiDB-lite"/>
    </source>
</evidence>
<feature type="compositionally biased region" description="Low complexity" evidence="6">
    <location>
        <begin position="78"/>
        <end position="89"/>
    </location>
</feature>
<feature type="region of interest" description="Disordered" evidence="6">
    <location>
        <begin position="1"/>
        <end position="239"/>
    </location>
</feature>
<evidence type="ECO:0000256" key="4">
    <source>
        <dbReference type="ARBA" id="ARBA00022737"/>
    </source>
</evidence>
<comment type="caution">
    <text evidence="8">The sequence shown here is derived from an EMBL/GenBank/DDBJ whole genome shotgun (WGS) entry which is preliminary data.</text>
</comment>
<evidence type="ECO:0000313" key="9">
    <source>
        <dbReference type="Proteomes" id="UP000816034"/>
    </source>
</evidence>
<keyword evidence="9" id="KW-1185">Reference proteome</keyword>
<dbReference type="InterPro" id="IPR002048">
    <property type="entry name" value="EF_hand_dom"/>
</dbReference>
<gene>
    <name evidence="8" type="ORF">C9374_009953</name>
</gene>
<feature type="domain" description="EF-hand" evidence="7">
    <location>
        <begin position="307"/>
        <end position="342"/>
    </location>
</feature>
<dbReference type="PROSITE" id="PS00018">
    <property type="entry name" value="EF_HAND_1"/>
    <property type="match status" value="3"/>
</dbReference>
<keyword evidence="3" id="KW-0479">Metal-binding</keyword>
<dbReference type="PANTHER" id="PTHR46212:SF3">
    <property type="entry name" value="GH27120P"/>
    <property type="match status" value="1"/>
</dbReference>
<dbReference type="PROSITE" id="PS50222">
    <property type="entry name" value="EF_HAND_2"/>
    <property type="match status" value="2"/>
</dbReference>